<dbReference type="Gene3D" id="1.10.287.470">
    <property type="entry name" value="Helix hairpin bin"/>
    <property type="match status" value="1"/>
</dbReference>
<evidence type="ECO:0000313" key="4">
    <source>
        <dbReference type="Proteomes" id="UP001570417"/>
    </source>
</evidence>
<accession>A0ABV4NGG5</accession>
<dbReference type="RefSeq" id="WP_372267927.1">
    <property type="nucleotide sequence ID" value="NZ_JBFRUW010000084.1"/>
</dbReference>
<evidence type="ECO:0000256" key="1">
    <source>
        <dbReference type="ARBA" id="ARBA00009477"/>
    </source>
</evidence>
<dbReference type="NCBIfam" id="TIGR01730">
    <property type="entry name" value="RND_mfp"/>
    <property type="match status" value="1"/>
</dbReference>
<sequence>MKIKQIIPIALSLLLIVCAVSVVDMLEPEPAKPIIQKKDKQPVSVVLVSPEAHQPELILIGISEARWSVQIKAPSSARLAWLKNSIEPGAIVEKGEVLAKLDTTHLASQLAQTETLMKQAALNLQREQHEQTVALKMLSNKKSSAYARREPQIAAAKSELKQAKQAVISARQHLNDATIKAPFNAVILSRTISPEQQLETGDILFTLASSDSLDIHVPIPEPQWNIISAALKAPKIQVIDKQQKTHPATVRYIEPQVDNTTRQRQVVLTVDNPYQTTPRILPKQQLDIAVTLAMREAVMQVPLSALTRDGHIWAVDSEDKLRIESIQILEESINSAYVIFNHSPDLPRKVVAYPLLSMISGTQVSPEPALETAPESIPQIVPEAAPKIASSDAHITEVSQ</sequence>
<dbReference type="InterPro" id="IPR006143">
    <property type="entry name" value="RND_pump_MFP"/>
</dbReference>
<name>A0ABV4NGG5_9VIBR</name>
<keyword evidence="4" id="KW-1185">Reference proteome</keyword>
<dbReference type="Proteomes" id="UP001570417">
    <property type="component" value="Unassembled WGS sequence"/>
</dbReference>
<dbReference type="PANTHER" id="PTHR30469">
    <property type="entry name" value="MULTIDRUG RESISTANCE PROTEIN MDTA"/>
    <property type="match status" value="1"/>
</dbReference>
<dbReference type="SUPFAM" id="SSF111369">
    <property type="entry name" value="HlyD-like secretion proteins"/>
    <property type="match status" value="1"/>
</dbReference>
<feature type="coiled-coil region" evidence="2">
    <location>
        <begin position="110"/>
        <end position="173"/>
    </location>
</feature>
<evidence type="ECO:0000313" key="3">
    <source>
        <dbReference type="EMBL" id="MFA0570456.1"/>
    </source>
</evidence>
<keyword evidence="2" id="KW-0175">Coiled coil</keyword>
<dbReference type="Gene3D" id="2.40.50.100">
    <property type="match status" value="1"/>
</dbReference>
<reference evidence="3 4" key="1">
    <citation type="journal article" date="2024" name="ISME J.">
        <title>Tailless and filamentous prophages are predominant in marine Vibrio.</title>
        <authorList>
            <person name="Steensen K."/>
            <person name="Seneca J."/>
            <person name="Bartlau N."/>
            <person name="Yu X.A."/>
            <person name="Hussain F.A."/>
            <person name="Polz M.F."/>
        </authorList>
    </citation>
    <scope>NUCLEOTIDE SEQUENCE [LARGE SCALE GENOMIC DNA]</scope>
    <source>
        <strain evidence="3 4">10N.222.51.A1</strain>
    </source>
</reference>
<proteinExistence type="inferred from homology"/>
<comment type="similarity">
    <text evidence="1">Belongs to the membrane fusion protein (MFP) (TC 8.A.1) family.</text>
</comment>
<comment type="caution">
    <text evidence="3">The sequence shown here is derived from an EMBL/GenBank/DDBJ whole genome shotgun (WGS) entry which is preliminary data.</text>
</comment>
<dbReference type="Gene3D" id="2.40.30.170">
    <property type="match status" value="1"/>
</dbReference>
<evidence type="ECO:0000256" key="2">
    <source>
        <dbReference type="SAM" id="Coils"/>
    </source>
</evidence>
<dbReference type="EMBL" id="JBFRUW010000084">
    <property type="protein sequence ID" value="MFA0570456.1"/>
    <property type="molecule type" value="Genomic_DNA"/>
</dbReference>
<gene>
    <name evidence="3" type="ORF">AB4566_19500</name>
</gene>
<organism evidence="3 4">
    <name type="scientific">Vibrio gallaecicus</name>
    <dbReference type="NCBI Taxonomy" id="552386"/>
    <lineage>
        <taxon>Bacteria</taxon>
        <taxon>Pseudomonadati</taxon>
        <taxon>Pseudomonadota</taxon>
        <taxon>Gammaproteobacteria</taxon>
        <taxon>Vibrionales</taxon>
        <taxon>Vibrionaceae</taxon>
        <taxon>Vibrio</taxon>
    </lineage>
</organism>
<protein>
    <submittedName>
        <fullName evidence="3">Efflux RND transporter periplasmic adaptor subunit</fullName>
    </submittedName>
</protein>